<dbReference type="RefSeq" id="WP_378518028.1">
    <property type="nucleotide sequence ID" value="NZ_CBCSDI010000029.1"/>
</dbReference>
<evidence type="ECO:0000256" key="1">
    <source>
        <dbReference type="SAM" id="MobiDB-lite"/>
    </source>
</evidence>
<feature type="transmembrane region" description="Helical" evidence="2">
    <location>
        <begin position="123"/>
        <end position="140"/>
    </location>
</feature>
<dbReference type="EMBL" id="JBHLXH010000001">
    <property type="protein sequence ID" value="MFC0222376.1"/>
    <property type="molecule type" value="Genomic_DNA"/>
</dbReference>
<keyword evidence="4" id="KW-1185">Reference proteome</keyword>
<gene>
    <name evidence="3" type="ORF">ACFFJG_07785</name>
</gene>
<dbReference type="Proteomes" id="UP001589698">
    <property type="component" value="Unassembled WGS sequence"/>
</dbReference>
<keyword evidence="2" id="KW-0812">Transmembrane</keyword>
<feature type="transmembrane region" description="Helical" evidence="2">
    <location>
        <begin position="12"/>
        <end position="31"/>
    </location>
</feature>
<feature type="transmembrane region" description="Helical" evidence="2">
    <location>
        <begin position="97"/>
        <end position="117"/>
    </location>
</feature>
<feature type="transmembrane region" description="Helical" evidence="2">
    <location>
        <begin position="236"/>
        <end position="260"/>
    </location>
</feature>
<name>A0ABV6E068_9ACTN</name>
<accession>A0ABV6E068</accession>
<evidence type="ECO:0000313" key="4">
    <source>
        <dbReference type="Proteomes" id="UP001589698"/>
    </source>
</evidence>
<sequence length="372" mass="38628">MSEPIKTRPPQVTLASGLVIASSVVVVLTAFSQVAALGSLATQRAVEAAVSEPPLDALGLDASSMTDLVRVLAIVSAVAACATGVLGWYVRRPDRTARLGLTVFAVPVFLSGLSGAWLPSSGIAGSFVAAGAAMLWMVPAREWFATGRWTPPPPREQAAEREARQQPQAGQGWPPPPGTPGAGVGPAVPPPADRPYGEPRPPHAPLPQQGAQGQVWHPGPYGQQPRPAPYHRPGGVVAAFVLTVVMAGGLLTLSLLWIALVGLSPELLMSTVEKQQPDLVEAGLTLDDLRRTGFGVGGALVAWSTAALVLSGFLMARRDWARRGLMVLAVLSAVASLALMVGNPLLAVPAAAAVAVVACLRRGDVRRWSSSR</sequence>
<feature type="region of interest" description="Disordered" evidence="1">
    <location>
        <begin position="147"/>
        <end position="229"/>
    </location>
</feature>
<reference evidence="3 4" key="1">
    <citation type="submission" date="2024-09" db="EMBL/GenBank/DDBJ databases">
        <authorList>
            <person name="Sun Q."/>
            <person name="Mori K."/>
        </authorList>
    </citation>
    <scope>NUCLEOTIDE SEQUENCE [LARGE SCALE GENOMIC DNA]</scope>
    <source>
        <strain evidence="3 4">CCM 8654</strain>
    </source>
</reference>
<evidence type="ECO:0000256" key="2">
    <source>
        <dbReference type="SAM" id="Phobius"/>
    </source>
</evidence>
<keyword evidence="2" id="KW-0472">Membrane</keyword>
<proteinExistence type="predicted"/>
<protein>
    <submittedName>
        <fullName evidence="3">Uncharacterized protein</fullName>
    </submittedName>
</protein>
<feature type="transmembrane region" description="Helical" evidence="2">
    <location>
        <begin position="294"/>
        <end position="316"/>
    </location>
</feature>
<feature type="transmembrane region" description="Helical" evidence="2">
    <location>
        <begin position="323"/>
        <end position="340"/>
    </location>
</feature>
<comment type="caution">
    <text evidence="3">The sequence shown here is derived from an EMBL/GenBank/DDBJ whole genome shotgun (WGS) entry which is preliminary data.</text>
</comment>
<organism evidence="3 4">
    <name type="scientific">Nocardioides zeicaulis</name>
    <dbReference type="NCBI Taxonomy" id="1776857"/>
    <lineage>
        <taxon>Bacteria</taxon>
        <taxon>Bacillati</taxon>
        <taxon>Actinomycetota</taxon>
        <taxon>Actinomycetes</taxon>
        <taxon>Propionibacteriales</taxon>
        <taxon>Nocardioidaceae</taxon>
        <taxon>Nocardioides</taxon>
    </lineage>
</organism>
<evidence type="ECO:0000313" key="3">
    <source>
        <dbReference type="EMBL" id="MFC0222376.1"/>
    </source>
</evidence>
<feature type="transmembrane region" description="Helical" evidence="2">
    <location>
        <begin position="68"/>
        <end position="90"/>
    </location>
</feature>
<keyword evidence="2" id="KW-1133">Transmembrane helix</keyword>